<protein>
    <submittedName>
        <fullName evidence="2">Uncharacterized protein</fullName>
    </submittedName>
</protein>
<sequence length="63" mass="7378">MQLIRPIIFYKTMRFWVELLFVWVVFAGYPRIYATAGDVIAYGLILILSLATIFSTIIKRVKH</sequence>
<feature type="transmembrane region" description="Helical" evidence="1">
    <location>
        <begin position="39"/>
        <end position="58"/>
    </location>
</feature>
<keyword evidence="1" id="KW-0812">Transmembrane</keyword>
<proteinExistence type="predicted"/>
<reference evidence="3" key="1">
    <citation type="journal article" date="2019" name="Int. J. Syst. Evol. Microbiol.">
        <title>The Global Catalogue of Microorganisms (GCM) 10K type strain sequencing project: providing services to taxonomists for standard genome sequencing and annotation.</title>
        <authorList>
            <consortium name="The Broad Institute Genomics Platform"/>
            <consortium name="The Broad Institute Genome Sequencing Center for Infectious Disease"/>
            <person name="Wu L."/>
            <person name="Ma J."/>
        </authorList>
    </citation>
    <scope>NUCLEOTIDE SEQUENCE [LARGE SCALE GENOMIC DNA]</scope>
    <source>
        <strain evidence="3">CCM 8933</strain>
    </source>
</reference>
<dbReference type="EMBL" id="JBHSSC010000045">
    <property type="protein sequence ID" value="MFC6182531.1"/>
    <property type="molecule type" value="Genomic_DNA"/>
</dbReference>
<keyword evidence="3" id="KW-1185">Reference proteome</keyword>
<name>A0ABW1S485_9LACO</name>
<comment type="caution">
    <text evidence="2">The sequence shown here is derived from an EMBL/GenBank/DDBJ whole genome shotgun (WGS) entry which is preliminary data.</text>
</comment>
<keyword evidence="1" id="KW-0472">Membrane</keyword>
<dbReference type="Proteomes" id="UP001596282">
    <property type="component" value="Unassembled WGS sequence"/>
</dbReference>
<gene>
    <name evidence="2" type="ORF">ACFP5Y_14930</name>
</gene>
<dbReference type="RefSeq" id="WP_137627231.1">
    <property type="nucleotide sequence ID" value="NZ_BJDJ01000001.1"/>
</dbReference>
<evidence type="ECO:0000313" key="3">
    <source>
        <dbReference type="Proteomes" id="UP001596282"/>
    </source>
</evidence>
<keyword evidence="1" id="KW-1133">Transmembrane helix</keyword>
<evidence type="ECO:0000256" key="1">
    <source>
        <dbReference type="SAM" id="Phobius"/>
    </source>
</evidence>
<accession>A0ABW1S485</accession>
<organism evidence="2 3">
    <name type="scientific">Lactiplantibacillus daowaiensis</name>
    <dbReference type="NCBI Taxonomy" id="2559918"/>
    <lineage>
        <taxon>Bacteria</taxon>
        <taxon>Bacillati</taxon>
        <taxon>Bacillota</taxon>
        <taxon>Bacilli</taxon>
        <taxon>Lactobacillales</taxon>
        <taxon>Lactobacillaceae</taxon>
        <taxon>Lactiplantibacillus</taxon>
    </lineage>
</organism>
<evidence type="ECO:0000313" key="2">
    <source>
        <dbReference type="EMBL" id="MFC6182531.1"/>
    </source>
</evidence>
<feature type="transmembrane region" description="Helical" evidence="1">
    <location>
        <begin position="12"/>
        <end position="33"/>
    </location>
</feature>